<reference evidence="12 13" key="1">
    <citation type="submission" date="2024-03" db="EMBL/GenBank/DDBJ databases">
        <title>High-quality draft genome sequencing of Tistrella sp. BH-R2-4.</title>
        <authorList>
            <person name="Dong C."/>
        </authorList>
    </citation>
    <scope>NUCLEOTIDE SEQUENCE [LARGE SCALE GENOMIC DNA]</scope>
    <source>
        <strain evidence="12 13">BH-R2-4</strain>
    </source>
</reference>
<dbReference type="PANTHER" id="PTHR43470">
    <property type="entry name" value="PHOSPHATE TRANSPORT SYSTEM PERMEASE PROTEIN PSTA-RELATED"/>
    <property type="match status" value="1"/>
</dbReference>
<comment type="similarity">
    <text evidence="2 9">Belongs to the binding-protein-dependent transport system permease family. CysTW subfamily.</text>
</comment>
<evidence type="ECO:0000256" key="9">
    <source>
        <dbReference type="RuleBase" id="RU363043"/>
    </source>
</evidence>
<name>A0ABU9YGI6_9PROT</name>
<dbReference type="SUPFAM" id="SSF161098">
    <property type="entry name" value="MetI-like"/>
    <property type="match status" value="1"/>
</dbReference>
<dbReference type="Gene3D" id="1.10.3720.10">
    <property type="entry name" value="MetI-like"/>
    <property type="match status" value="1"/>
</dbReference>
<accession>A0ABU9YGI6</accession>
<feature type="transmembrane region" description="Helical" evidence="9">
    <location>
        <begin position="268"/>
        <end position="290"/>
    </location>
</feature>
<evidence type="ECO:0000256" key="1">
    <source>
        <dbReference type="ARBA" id="ARBA00004651"/>
    </source>
</evidence>
<dbReference type="PROSITE" id="PS50928">
    <property type="entry name" value="ABC_TM1"/>
    <property type="match status" value="1"/>
</dbReference>
<dbReference type="InterPro" id="IPR005672">
    <property type="entry name" value="Phosphate_PstA"/>
</dbReference>
<dbReference type="CDD" id="cd06261">
    <property type="entry name" value="TM_PBP2"/>
    <property type="match status" value="1"/>
</dbReference>
<comment type="subcellular location">
    <subcellularLocation>
        <location evidence="9">Cell inner membrane</location>
        <topology evidence="9">Multi-pass membrane protein</topology>
    </subcellularLocation>
    <subcellularLocation>
        <location evidence="1">Cell membrane</location>
        <topology evidence="1">Multi-pass membrane protein</topology>
    </subcellularLocation>
</comment>
<evidence type="ECO:0000256" key="6">
    <source>
        <dbReference type="ARBA" id="ARBA00022692"/>
    </source>
</evidence>
<evidence type="ECO:0000256" key="10">
    <source>
        <dbReference type="SAM" id="MobiDB-lite"/>
    </source>
</evidence>
<keyword evidence="4" id="KW-0813">Transport</keyword>
<dbReference type="RefSeq" id="WP_345932615.1">
    <property type="nucleotide sequence ID" value="NZ_JBBKTV010000003.1"/>
</dbReference>
<dbReference type="InterPro" id="IPR000515">
    <property type="entry name" value="MetI-like"/>
</dbReference>
<feature type="region of interest" description="Disordered" evidence="10">
    <location>
        <begin position="1"/>
        <end position="23"/>
    </location>
</feature>
<evidence type="ECO:0000313" key="13">
    <source>
        <dbReference type="Proteomes" id="UP001413721"/>
    </source>
</evidence>
<dbReference type="InterPro" id="IPR024573">
    <property type="entry name" value="DUF3333"/>
</dbReference>
<dbReference type="InterPro" id="IPR035906">
    <property type="entry name" value="MetI-like_sf"/>
</dbReference>
<feature type="domain" description="ABC transmembrane type-1" evidence="11">
    <location>
        <begin position="223"/>
        <end position="430"/>
    </location>
</feature>
<protein>
    <recommendedName>
        <fullName evidence="3 9">Phosphate transport system permease protein PstA</fullName>
    </recommendedName>
</protein>
<feature type="transmembrane region" description="Helical" evidence="9">
    <location>
        <begin position="413"/>
        <end position="433"/>
    </location>
</feature>
<evidence type="ECO:0000256" key="7">
    <source>
        <dbReference type="ARBA" id="ARBA00022989"/>
    </source>
</evidence>
<feature type="compositionally biased region" description="Polar residues" evidence="10">
    <location>
        <begin position="1"/>
        <end position="11"/>
    </location>
</feature>
<evidence type="ECO:0000256" key="5">
    <source>
        <dbReference type="ARBA" id="ARBA00022475"/>
    </source>
</evidence>
<keyword evidence="13" id="KW-1185">Reference proteome</keyword>
<evidence type="ECO:0000256" key="3">
    <source>
        <dbReference type="ARBA" id="ARBA00016864"/>
    </source>
</evidence>
<dbReference type="Pfam" id="PF11812">
    <property type="entry name" value="DUF3333"/>
    <property type="match status" value="1"/>
</dbReference>
<evidence type="ECO:0000256" key="4">
    <source>
        <dbReference type="ARBA" id="ARBA00022448"/>
    </source>
</evidence>
<feature type="transmembrane region" description="Helical" evidence="9">
    <location>
        <begin position="296"/>
        <end position="318"/>
    </location>
</feature>
<gene>
    <name evidence="12" type="primary">pstA</name>
    <name evidence="12" type="ORF">WG926_06205</name>
</gene>
<dbReference type="NCBIfam" id="TIGR00974">
    <property type="entry name" value="3a0107s02c"/>
    <property type="match status" value="1"/>
</dbReference>
<evidence type="ECO:0000256" key="8">
    <source>
        <dbReference type="ARBA" id="ARBA00023136"/>
    </source>
</evidence>
<dbReference type="PANTHER" id="PTHR43470:SF5">
    <property type="entry name" value="PHOSPHATE TRANSPORT SYSTEM PERMEASE PROTEIN PSTA"/>
    <property type="match status" value="1"/>
</dbReference>
<evidence type="ECO:0000313" key="12">
    <source>
        <dbReference type="EMBL" id="MEN2987888.1"/>
    </source>
</evidence>
<keyword evidence="7 9" id="KW-1133">Transmembrane helix</keyword>
<keyword evidence="8 9" id="KW-0472">Membrane</keyword>
<keyword evidence="5 9" id="KW-1003">Cell membrane</keyword>
<feature type="transmembrane region" description="Helical" evidence="9">
    <location>
        <begin position="219"/>
        <end position="248"/>
    </location>
</feature>
<comment type="caution">
    <text evidence="12">The sequence shown here is derived from an EMBL/GenBank/DDBJ whole genome shotgun (WGS) entry which is preliminary data.</text>
</comment>
<dbReference type="Proteomes" id="UP001413721">
    <property type="component" value="Unassembled WGS sequence"/>
</dbReference>
<dbReference type="Pfam" id="PF00528">
    <property type="entry name" value="BPD_transp_1"/>
    <property type="match status" value="1"/>
</dbReference>
<evidence type="ECO:0000259" key="11">
    <source>
        <dbReference type="PROSITE" id="PS50928"/>
    </source>
</evidence>
<dbReference type="EMBL" id="JBBKTW010000002">
    <property type="protein sequence ID" value="MEN2987888.1"/>
    <property type="molecule type" value="Genomic_DNA"/>
</dbReference>
<feature type="transmembrane region" description="Helical" evidence="9">
    <location>
        <begin position="339"/>
        <end position="361"/>
    </location>
</feature>
<evidence type="ECO:0000256" key="2">
    <source>
        <dbReference type="ARBA" id="ARBA00007069"/>
    </source>
</evidence>
<sequence length="441" mass="47840">MTDSTMDQTNAPAIRRESPHAGAAAATRLKARRRSERRFKAYGLGAVLLAITMLVVLLSTLAGQGLGAFTQTQIAVEVNLDPALLDPEGNRDLRVIGDANYTGLMTNIVRDNFGATQRRDILKSLGVFSRDARFELRDFVLENPELIGTTQTIWLTASGDIDMLDKGWIDRDLPEDQRRVDDRVLGWYDALDAKDAVDRAFNTRFFTGADSRSPELAGIWGATVGSALTLFICFMLSFPIGVTTAIYLEEFAPQNRWTDLIEVNINNLAAVPSIVFGLLGLAVFIGFFGMPRSAPVVGGFTLALMTLPTIIIATRAALKAVPPSIRQAAQGLGASPVQVVFHHVLPLAMPGVLTGTILGMAQALGETAPLLMIGMVAFIADTPGGFSSPATVLPVQIFLWADSPERAFVEKTAAAILVLLSFLILMNAIAIVLRRRFERRW</sequence>
<organism evidence="12 13">
    <name type="scientific">Tistrella arctica</name>
    <dbReference type="NCBI Taxonomy" id="3133430"/>
    <lineage>
        <taxon>Bacteria</taxon>
        <taxon>Pseudomonadati</taxon>
        <taxon>Pseudomonadota</taxon>
        <taxon>Alphaproteobacteria</taxon>
        <taxon>Geminicoccales</taxon>
        <taxon>Geminicoccaceae</taxon>
        <taxon>Tistrella</taxon>
    </lineage>
</organism>
<proteinExistence type="inferred from homology"/>
<feature type="transmembrane region" description="Helical" evidence="9">
    <location>
        <begin position="41"/>
        <end position="62"/>
    </location>
</feature>
<keyword evidence="6 9" id="KW-0812">Transmembrane</keyword>